<feature type="non-terminal residue" evidence="1">
    <location>
        <position position="1"/>
    </location>
</feature>
<evidence type="ECO:0000313" key="1">
    <source>
        <dbReference type="EMBL" id="GAH21952.1"/>
    </source>
</evidence>
<feature type="non-terminal residue" evidence="1">
    <location>
        <position position="36"/>
    </location>
</feature>
<name>X1DP61_9ZZZZ</name>
<dbReference type="AlphaFoldDB" id="X1DP61"/>
<comment type="caution">
    <text evidence="1">The sequence shown here is derived from an EMBL/GenBank/DDBJ whole genome shotgun (WGS) entry which is preliminary data.</text>
</comment>
<sequence>DKITIILPEENITLSHVHSISILALTSTLWFIQEDA</sequence>
<proteinExistence type="predicted"/>
<organism evidence="1">
    <name type="scientific">marine sediment metagenome</name>
    <dbReference type="NCBI Taxonomy" id="412755"/>
    <lineage>
        <taxon>unclassified sequences</taxon>
        <taxon>metagenomes</taxon>
        <taxon>ecological metagenomes</taxon>
    </lineage>
</organism>
<reference evidence="1" key="1">
    <citation type="journal article" date="2014" name="Front. Microbiol.">
        <title>High frequency of phylogenetically diverse reductive dehalogenase-homologous genes in deep subseafloor sedimentary metagenomes.</title>
        <authorList>
            <person name="Kawai M."/>
            <person name="Futagami T."/>
            <person name="Toyoda A."/>
            <person name="Takaki Y."/>
            <person name="Nishi S."/>
            <person name="Hori S."/>
            <person name="Arai W."/>
            <person name="Tsubouchi T."/>
            <person name="Morono Y."/>
            <person name="Uchiyama I."/>
            <person name="Ito T."/>
            <person name="Fujiyama A."/>
            <person name="Inagaki F."/>
            <person name="Takami H."/>
        </authorList>
    </citation>
    <scope>NUCLEOTIDE SEQUENCE</scope>
    <source>
        <strain evidence="1">Expedition CK06-06</strain>
    </source>
</reference>
<gene>
    <name evidence="1" type="ORF">S01H4_67330</name>
</gene>
<dbReference type="EMBL" id="BART01042286">
    <property type="protein sequence ID" value="GAH21952.1"/>
    <property type="molecule type" value="Genomic_DNA"/>
</dbReference>
<protein>
    <submittedName>
        <fullName evidence="1">Uncharacterized protein</fullName>
    </submittedName>
</protein>
<accession>X1DP61</accession>